<dbReference type="AlphaFoldDB" id="A0A1G2HHH9"/>
<gene>
    <name evidence="2" type="ORF">A3F94_03015</name>
</gene>
<comment type="caution">
    <text evidence="2">The sequence shown here is derived from an EMBL/GenBank/DDBJ whole genome shotgun (WGS) entry which is preliminary data.</text>
</comment>
<accession>A0A1G2HHH9</accession>
<evidence type="ECO:0000256" key="1">
    <source>
        <dbReference type="SAM" id="Phobius"/>
    </source>
</evidence>
<keyword evidence="1" id="KW-0812">Transmembrane</keyword>
<keyword evidence="1" id="KW-1133">Transmembrane helix</keyword>
<feature type="transmembrane region" description="Helical" evidence="1">
    <location>
        <begin position="122"/>
        <end position="144"/>
    </location>
</feature>
<keyword evidence="1" id="KW-0472">Membrane</keyword>
<protein>
    <submittedName>
        <fullName evidence="2">Uncharacterized protein</fullName>
    </submittedName>
</protein>
<feature type="transmembrane region" description="Helical" evidence="1">
    <location>
        <begin position="164"/>
        <end position="183"/>
    </location>
</feature>
<proteinExistence type="predicted"/>
<feature type="transmembrane region" description="Helical" evidence="1">
    <location>
        <begin position="12"/>
        <end position="32"/>
    </location>
</feature>
<sequence>MAIVIKVELGVGPVLVFIFSTYLLILSLNSYTRRYEYTKNTKSTVIREGPIKIYNFEGLAIEQRMTKRALNTTVLDILNYTFEYFRSYKYELELNRREVEIFFVNKRKIGFLKSDNKINGKFILQSVYAFTFGFYLAYIYRIFSSSDNSYKYIKYIFWGSKNKMALWWAFYAILLWWVYKLFFENFVGKLTGIGGTANIVREVNLNENGVILRGVVTIYLPDVYSDGETNMYRVLFHELDHVLYAFEHEEYKDRFNPWFKYDDTLPYKERPHEKRAYEREIFWKKLPFLKNSAS</sequence>
<dbReference type="EMBL" id="MHOK01000012">
    <property type="protein sequence ID" value="OGZ61952.1"/>
    <property type="molecule type" value="Genomic_DNA"/>
</dbReference>
<name>A0A1G2HHH9_9BACT</name>
<organism evidence="2 3">
    <name type="scientific">Candidatus Spechtbacteria bacterium RIFCSPLOWO2_12_FULL_38_22</name>
    <dbReference type="NCBI Taxonomy" id="1802165"/>
    <lineage>
        <taxon>Bacteria</taxon>
        <taxon>Candidatus Spechtiibacteriota</taxon>
    </lineage>
</organism>
<reference evidence="2 3" key="1">
    <citation type="journal article" date="2016" name="Nat. Commun.">
        <title>Thousands of microbial genomes shed light on interconnected biogeochemical processes in an aquifer system.</title>
        <authorList>
            <person name="Anantharaman K."/>
            <person name="Brown C.T."/>
            <person name="Hug L.A."/>
            <person name="Sharon I."/>
            <person name="Castelle C.J."/>
            <person name="Probst A.J."/>
            <person name="Thomas B.C."/>
            <person name="Singh A."/>
            <person name="Wilkins M.J."/>
            <person name="Karaoz U."/>
            <person name="Brodie E.L."/>
            <person name="Williams K.H."/>
            <person name="Hubbard S.S."/>
            <person name="Banfield J.F."/>
        </authorList>
    </citation>
    <scope>NUCLEOTIDE SEQUENCE [LARGE SCALE GENOMIC DNA]</scope>
</reference>
<evidence type="ECO:0000313" key="2">
    <source>
        <dbReference type="EMBL" id="OGZ61952.1"/>
    </source>
</evidence>
<evidence type="ECO:0000313" key="3">
    <source>
        <dbReference type="Proteomes" id="UP000176770"/>
    </source>
</evidence>
<dbReference type="Proteomes" id="UP000176770">
    <property type="component" value="Unassembled WGS sequence"/>
</dbReference>